<dbReference type="PANTHER" id="PTHR35617">
    <property type="entry name" value="PHAGE_INTEGRASE DOMAIN-CONTAINING PROTEIN"/>
    <property type="match status" value="1"/>
</dbReference>
<sequence>MLHKKHTVVRSHGAPDHTFKDEEEDALPLHHHPPRTRSSFVFSCAPMTTSTSTKISIFLVKKVKVKLYFLKPRFRKHLAPYKPSTSAPPIQDPYPGCFSAVRQALLRKGAPEEATDTMLASLSSSTNPKFCLASRIKEYLHMTTDIRRGEDFLFITSTKPHKRAKKQTLSRWIKSTMEDAGLDCSIFKPHSTRHAATSDALRKGVSIDTIRKTAGWSNTSDTFFKFYNRPLAQTEKQFFQT</sequence>
<proteinExistence type="predicted"/>
<dbReference type="SUPFAM" id="SSF56349">
    <property type="entry name" value="DNA breaking-rejoining enzymes"/>
    <property type="match status" value="1"/>
</dbReference>
<evidence type="ECO:0000313" key="3">
    <source>
        <dbReference type="EMBL" id="JAQ15360.1"/>
    </source>
</evidence>
<keyword evidence="1" id="KW-0233">DNA recombination</keyword>
<dbReference type="PANTHER" id="PTHR35617:SF3">
    <property type="entry name" value="CORE-BINDING (CB) DOMAIN-CONTAINING PROTEIN"/>
    <property type="match status" value="1"/>
</dbReference>
<dbReference type="Pfam" id="PF00589">
    <property type="entry name" value="Phage_integrase"/>
    <property type="match status" value="1"/>
</dbReference>
<name>A0A146M9X9_LYGHE</name>
<protein>
    <recommendedName>
        <fullName evidence="2">Tyr recombinase domain-containing protein</fullName>
    </recommendedName>
</protein>
<dbReference type="EMBL" id="GDHC01003269">
    <property type="protein sequence ID" value="JAQ15360.1"/>
    <property type="molecule type" value="Transcribed_RNA"/>
</dbReference>
<feature type="non-terminal residue" evidence="3">
    <location>
        <position position="241"/>
    </location>
</feature>
<dbReference type="InterPro" id="IPR011010">
    <property type="entry name" value="DNA_brk_join_enz"/>
</dbReference>
<dbReference type="InterPro" id="IPR013762">
    <property type="entry name" value="Integrase-like_cat_sf"/>
</dbReference>
<evidence type="ECO:0000259" key="2">
    <source>
        <dbReference type="Pfam" id="PF00589"/>
    </source>
</evidence>
<dbReference type="GO" id="GO:0006310">
    <property type="term" value="P:DNA recombination"/>
    <property type="evidence" value="ECO:0007669"/>
    <property type="project" value="UniProtKB-KW"/>
</dbReference>
<dbReference type="GO" id="GO:0003677">
    <property type="term" value="F:DNA binding"/>
    <property type="evidence" value="ECO:0007669"/>
    <property type="project" value="InterPro"/>
</dbReference>
<dbReference type="AlphaFoldDB" id="A0A146M9X9"/>
<gene>
    <name evidence="3" type="ORF">g.41772</name>
</gene>
<feature type="domain" description="Tyr recombinase" evidence="2">
    <location>
        <begin position="133"/>
        <end position="230"/>
    </location>
</feature>
<evidence type="ECO:0000256" key="1">
    <source>
        <dbReference type="ARBA" id="ARBA00023172"/>
    </source>
</evidence>
<accession>A0A146M9X9</accession>
<dbReference type="InterPro" id="IPR002104">
    <property type="entry name" value="Integrase_catalytic"/>
</dbReference>
<dbReference type="Gene3D" id="1.10.443.10">
    <property type="entry name" value="Intergrase catalytic core"/>
    <property type="match status" value="1"/>
</dbReference>
<dbReference type="GO" id="GO:0015074">
    <property type="term" value="P:DNA integration"/>
    <property type="evidence" value="ECO:0007669"/>
    <property type="project" value="InterPro"/>
</dbReference>
<organism evidence="3">
    <name type="scientific">Lygus hesperus</name>
    <name type="common">Western plant bug</name>
    <dbReference type="NCBI Taxonomy" id="30085"/>
    <lineage>
        <taxon>Eukaryota</taxon>
        <taxon>Metazoa</taxon>
        <taxon>Ecdysozoa</taxon>
        <taxon>Arthropoda</taxon>
        <taxon>Hexapoda</taxon>
        <taxon>Insecta</taxon>
        <taxon>Pterygota</taxon>
        <taxon>Neoptera</taxon>
        <taxon>Paraneoptera</taxon>
        <taxon>Hemiptera</taxon>
        <taxon>Heteroptera</taxon>
        <taxon>Panheteroptera</taxon>
        <taxon>Cimicomorpha</taxon>
        <taxon>Miridae</taxon>
        <taxon>Mirini</taxon>
        <taxon>Lygus</taxon>
    </lineage>
</organism>
<dbReference type="CDD" id="cd00397">
    <property type="entry name" value="DNA_BRE_C"/>
    <property type="match status" value="1"/>
</dbReference>
<reference evidence="3" key="1">
    <citation type="journal article" date="2016" name="Gigascience">
        <title>De novo construction of an expanded transcriptome assembly for the western tarnished plant bug, Lygus hesperus.</title>
        <authorList>
            <person name="Tassone E.E."/>
            <person name="Geib S.M."/>
            <person name="Hall B."/>
            <person name="Fabrick J.A."/>
            <person name="Brent C.S."/>
            <person name="Hull J.J."/>
        </authorList>
    </citation>
    <scope>NUCLEOTIDE SEQUENCE</scope>
</reference>